<name>A0A915E0D1_9BILA</name>
<proteinExistence type="predicted"/>
<feature type="coiled-coil region" evidence="1">
    <location>
        <begin position="159"/>
        <end position="248"/>
    </location>
</feature>
<feature type="compositionally biased region" description="Basic and acidic residues" evidence="2">
    <location>
        <begin position="141"/>
        <end position="154"/>
    </location>
</feature>
<dbReference type="AlphaFoldDB" id="A0A915E0D1"/>
<evidence type="ECO:0000256" key="2">
    <source>
        <dbReference type="SAM" id="MobiDB-lite"/>
    </source>
</evidence>
<feature type="region of interest" description="Disordered" evidence="2">
    <location>
        <begin position="98"/>
        <end position="154"/>
    </location>
</feature>
<dbReference type="Proteomes" id="UP000887574">
    <property type="component" value="Unplaced"/>
</dbReference>
<keyword evidence="1" id="KW-0175">Coiled coil</keyword>
<evidence type="ECO:0000313" key="4">
    <source>
        <dbReference type="WBParaSite" id="jg24851"/>
    </source>
</evidence>
<evidence type="ECO:0000313" key="3">
    <source>
        <dbReference type="Proteomes" id="UP000887574"/>
    </source>
</evidence>
<feature type="coiled-coil region" evidence="1">
    <location>
        <begin position="323"/>
        <end position="396"/>
    </location>
</feature>
<dbReference type="WBParaSite" id="jg24851">
    <property type="protein sequence ID" value="jg24851"/>
    <property type="gene ID" value="jg24851"/>
</dbReference>
<protein>
    <submittedName>
        <fullName evidence="4">Uncharacterized protein</fullName>
    </submittedName>
</protein>
<organism evidence="3 4">
    <name type="scientific">Ditylenchus dipsaci</name>
    <dbReference type="NCBI Taxonomy" id="166011"/>
    <lineage>
        <taxon>Eukaryota</taxon>
        <taxon>Metazoa</taxon>
        <taxon>Ecdysozoa</taxon>
        <taxon>Nematoda</taxon>
        <taxon>Chromadorea</taxon>
        <taxon>Rhabditida</taxon>
        <taxon>Tylenchina</taxon>
        <taxon>Tylenchomorpha</taxon>
        <taxon>Sphaerularioidea</taxon>
        <taxon>Anguinidae</taxon>
        <taxon>Anguininae</taxon>
        <taxon>Ditylenchus</taxon>
    </lineage>
</organism>
<reference evidence="4" key="1">
    <citation type="submission" date="2022-11" db="UniProtKB">
        <authorList>
            <consortium name="WormBaseParasite"/>
        </authorList>
    </citation>
    <scope>IDENTIFICATION</scope>
</reference>
<evidence type="ECO:0000256" key="1">
    <source>
        <dbReference type="SAM" id="Coils"/>
    </source>
</evidence>
<keyword evidence="3" id="KW-1185">Reference proteome</keyword>
<sequence length="523" mass="59654">MEIAKILLALFYAFRCSQPKELEIYVEELSKTHNIELANLVNHLQDNRSWHPRESWPAILKKQSAPFDSDRFGVTPISRSAKSSVLIPSTPKQFTAESRRQSSFFPSWGDLQGGSPETRNGASTVAEGSPIASVLNSPRGSDGKTRGTGREKDSILDMASKHENKIALLESENNKLNQKVGKLQKENEMIKSLQETVTDLQRDNSKLQIELSNLREGRNTKRELEASKKNLERANRSWKDEVDCHESLRKEFMALEQQFTSKEVQWQKENESILEELSIKERNLRDRLTQKDKELENQAQLSAQVSANYMEKIRNMNIEFEAKYNEMDKSEEWEKKLQQLQNQLLASEAGRNDLLVFLKSTQDQNLQLSSQLQRQEQLATKENESLSNEVAAKEEQLEMQSVFLEHLRSNHSRREDSNSNVVAMNAPLPSDVHWHSAMSVLDCAPSIQSSALSLESAISSESSMCPSEGYQEQESTVLFEYQLSTPSTNDRKVRGNRIVEHTPVKTRIATTTLNSIHSSRRLF</sequence>
<accession>A0A915E0D1</accession>